<evidence type="ECO:0000313" key="1">
    <source>
        <dbReference type="EMBL" id="CAA6810298.1"/>
    </source>
</evidence>
<reference evidence="1" key="1">
    <citation type="submission" date="2020-01" db="EMBL/GenBank/DDBJ databases">
        <authorList>
            <person name="Meier V. D."/>
            <person name="Meier V D."/>
        </authorList>
    </citation>
    <scope>NUCLEOTIDE SEQUENCE</scope>
    <source>
        <strain evidence="1">HLG_WM_MAG_03</strain>
    </source>
</reference>
<dbReference type="AlphaFoldDB" id="A0A6S6SJL1"/>
<protein>
    <submittedName>
        <fullName evidence="1">Uncharacterized protein</fullName>
    </submittedName>
</protein>
<gene>
    <name evidence="1" type="ORF">HELGO_WM16070</name>
</gene>
<name>A0A6S6SJL1_9BACT</name>
<dbReference type="EMBL" id="CACVAR010000201">
    <property type="protein sequence ID" value="CAA6810298.1"/>
    <property type="molecule type" value="Genomic_DNA"/>
</dbReference>
<organism evidence="1">
    <name type="scientific">uncultured Sulfurovum sp</name>
    <dbReference type="NCBI Taxonomy" id="269237"/>
    <lineage>
        <taxon>Bacteria</taxon>
        <taxon>Pseudomonadati</taxon>
        <taxon>Campylobacterota</taxon>
        <taxon>Epsilonproteobacteria</taxon>
        <taxon>Campylobacterales</taxon>
        <taxon>Sulfurovaceae</taxon>
        <taxon>Sulfurovum</taxon>
        <taxon>environmental samples</taxon>
    </lineage>
</organism>
<proteinExistence type="predicted"/>
<accession>A0A6S6SJL1</accession>
<sequence length="110" mass="12814">MKDIDIEWLEVLGKSNTKDLIEDVQVHLSLDLLDVILNLTNEIPNDLSELTEKYAAVIILLDIREEYELCNEVIECFIRIMSYDPQATESFIRMLLNKQIEIFKNLNNNG</sequence>